<gene>
    <name evidence="1" type="ORF">EJ08DRAFT_263044</name>
</gene>
<protein>
    <submittedName>
        <fullName evidence="1">Uncharacterized protein</fullName>
    </submittedName>
</protein>
<name>A0A9P4NRD4_9PEZI</name>
<dbReference type="Proteomes" id="UP000800235">
    <property type="component" value="Unassembled WGS sequence"/>
</dbReference>
<keyword evidence="2" id="KW-1185">Reference proteome</keyword>
<organism evidence="1 2">
    <name type="scientific">Tothia fuscella</name>
    <dbReference type="NCBI Taxonomy" id="1048955"/>
    <lineage>
        <taxon>Eukaryota</taxon>
        <taxon>Fungi</taxon>
        <taxon>Dikarya</taxon>
        <taxon>Ascomycota</taxon>
        <taxon>Pezizomycotina</taxon>
        <taxon>Dothideomycetes</taxon>
        <taxon>Pleosporomycetidae</taxon>
        <taxon>Venturiales</taxon>
        <taxon>Cylindrosympodiaceae</taxon>
        <taxon>Tothia</taxon>
    </lineage>
</organism>
<accession>A0A9P4NRD4</accession>
<sequence>MTTQIATGFRFFDLLGEIRNRIYNFHIQTIQSQTVDVIYHKTWTKVRLEDITKLTNPLVVSCQYNYEARDILFKHFLPHSDTRFRNIEELTFFMRTVGFKYPQLRGYFTCRIERTEYSRQFLQQAVHLVQKNARDLESLESNGMQPVKTSLFTIKLGDNQGHSLRAKWNRLSDHRSATTILYSKRALFHISGHLGAFSCTKKLIDQPGWPPLHNDQPILTDVPEL</sequence>
<reference evidence="1" key="1">
    <citation type="journal article" date="2020" name="Stud. Mycol.">
        <title>101 Dothideomycetes genomes: a test case for predicting lifestyles and emergence of pathogens.</title>
        <authorList>
            <person name="Haridas S."/>
            <person name="Albert R."/>
            <person name="Binder M."/>
            <person name="Bloem J."/>
            <person name="Labutti K."/>
            <person name="Salamov A."/>
            <person name="Andreopoulos B."/>
            <person name="Baker S."/>
            <person name="Barry K."/>
            <person name="Bills G."/>
            <person name="Bluhm B."/>
            <person name="Cannon C."/>
            <person name="Castanera R."/>
            <person name="Culley D."/>
            <person name="Daum C."/>
            <person name="Ezra D."/>
            <person name="Gonzalez J."/>
            <person name="Henrissat B."/>
            <person name="Kuo A."/>
            <person name="Liang C."/>
            <person name="Lipzen A."/>
            <person name="Lutzoni F."/>
            <person name="Magnuson J."/>
            <person name="Mondo S."/>
            <person name="Nolan M."/>
            <person name="Ohm R."/>
            <person name="Pangilinan J."/>
            <person name="Park H.-J."/>
            <person name="Ramirez L."/>
            <person name="Alfaro M."/>
            <person name="Sun H."/>
            <person name="Tritt A."/>
            <person name="Yoshinaga Y."/>
            <person name="Zwiers L.-H."/>
            <person name="Turgeon B."/>
            <person name="Goodwin S."/>
            <person name="Spatafora J."/>
            <person name="Crous P."/>
            <person name="Grigoriev I."/>
        </authorList>
    </citation>
    <scope>NUCLEOTIDE SEQUENCE</scope>
    <source>
        <strain evidence="1">CBS 130266</strain>
    </source>
</reference>
<evidence type="ECO:0000313" key="2">
    <source>
        <dbReference type="Proteomes" id="UP000800235"/>
    </source>
</evidence>
<proteinExistence type="predicted"/>
<evidence type="ECO:0000313" key="1">
    <source>
        <dbReference type="EMBL" id="KAF2429881.1"/>
    </source>
</evidence>
<dbReference type="AlphaFoldDB" id="A0A9P4NRD4"/>
<dbReference type="EMBL" id="MU007043">
    <property type="protein sequence ID" value="KAF2429881.1"/>
    <property type="molecule type" value="Genomic_DNA"/>
</dbReference>
<comment type="caution">
    <text evidence="1">The sequence shown here is derived from an EMBL/GenBank/DDBJ whole genome shotgun (WGS) entry which is preliminary data.</text>
</comment>